<feature type="transmembrane region" description="Helical" evidence="8">
    <location>
        <begin position="12"/>
        <end position="33"/>
    </location>
</feature>
<dbReference type="RefSeq" id="WP_168907176.1">
    <property type="nucleotide sequence ID" value="NZ_CP051428.1"/>
</dbReference>
<dbReference type="PANTHER" id="PTHR30472">
    <property type="entry name" value="FERRIC ENTEROBACTIN TRANSPORT SYSTEM PERMEASE PROTEIN"/>
    <property type="match status" value="1"/>
</dbReference>
<keyword evidence="3" id="KW-0813">Transport</keyword>
<name>A0A6H2GVZ6_9BACL</name>
<evidence type="ECO:0000256" key="1">
    <source>
        <dbReference type="ARBA" id="ARBA00004651"/>
    </source>
</evidence>
<accession>A0A6H2GVZ6</accession>
<comment type="similarity">
    <text evidence="2">Belongs to the binding-protein-dependent transport system permease family. FecCD subfamily.</text>
</comment>
<feature type="transmembrane region" description="Helical" evidence="8">
    <location>
        <begin position="155"/>
        <end position="178"/>
    </location>
</feature>
<feature type="transmembrane region" description="Helical" evidence="8">
    <location>
        <begin position="94"/>
        <end position="115"/>
    </location>
</feature>
<feature type="transmembrane region" description="Helical" evidence="8">
    <location>
        <begin position="245"/>
        <end position="272"/>
    </location>
</feature>
<dbReference type="Proteomes" id="UP000502136">
    <property type="component" value="Chromosome"/>
</dbReference>
<protein>
    <submittedName>
        <fullName evidence="9">Iron ABC transporter permease</fullName>
    </submittedName>
</protein>
<feature type="transmembrane region" description="Helical" evidence="8">
    <location>
        <begin position="121"/>
        <end position="143"/>
    </location>
</feature>
<evidence type="ECO:0000313" key="9">
    <source>
        <dbReference type="EMBL" id="QJC51529.1"/>
    </source>
</evidence>
<dbReference type="KEGG" id="palr:HGI30_08175"/>
<organism evidence="9 10">
    <name type="scientific">Paenibacillus albicereus</name>
    <dbReference type="NCBI Taxonomy" id="2726185"/>
    <lineage>
        <taxon>Bacteria</taxon>
        <taxon>Bacillati</taxon>
        <taxon>Bacillota</taxon>
        <taxon>Bacilli</taxon>
        <taxon>Bacillales</taxon>
        <taxon>Paenibacillaceae</taxon>
        <taxon>Paenibacillus</taxon>
    </lineage>
</organism>
<dbReference type="Pfam" id="PF01032">
    <property type="entry name" value="FecCD"/>
    <property type="match status" value="1"/>
</dbReference>
<dbReference type="CDD" id="cd06550">
    <property type="entry name" value="TM_ABC_iron-siderophores_like"/>
    <property type="match status" value="1"/>
</dbReference>
<gene>
    <name evidence="9" type="ORF">HGI30_08175</name>
</gene>
<dbReference type="AlphaFoldDB" id="A0A6H2GVZ6"/>
<evidence type="ECO:0000313" key="10">
    <source>
        <dbReference type="Proteomes" id="UP000502136"/>
    </source>
</evidence>
<evidence type="ECO:0000256" key="8">
    <source>
        <dbReference type="SAM" id="Phobius"/>
    </source>
</evidence>
<keyword evidence="7 8" id="KW-0472">Membrane</keyword>
<keyword evidence="5 8" id="KW-0812">Transmembrane</keyword>
<evidence type="ECO:0000256" key="7">
    <source>
        <dbReference type="ARBA" id="ARBA00023136"/>
    </source>
</evidence>
<keyword evidence="4" id="KW-1003">Cell membrane</keyword>
<evidence type="ECO:0000256" key="6">
    <source>
        <dbReference type="ARBA" id="ARBA00022989"/>
    </source>
</evidence>
<comment type="subcellular location">
    <subcellularLocation>
        <location evidence="1">Cell membrane</location>
        <topology evidence="1">Multi-pass membrane protein</topology>
    </subcellularLocation>
</comment>
<feature type="transmembrane region" description="Helical" evidence="8">
    <location>
        <begin position="65"/>
        <end position="82"/>
    </location>
</feature>
<feature type="transmembrane region" description="Helical" evidence="8">
    <location>
        <begin position="314"/>
        <end position="334"/>
    </location>
</feature>
<proteinExistence type="inferred from homology"/>
<evidence type="ECO:0000256" key="2">
    <source>
        <dbReference type="ARBA" id="ARBA00007935"/>
    </source>
</evidence>
<keyword evidence="6 8" id="KW-1133">Transmembrane helix</keyword>
<dbReference type="GO" id="GO:0005886">
    <property type="term" value="C:plasma membrane"/>
    <property type="evidence" value="ECO:0007669"/>
    <property type="project" value="UniProtKB-SubCell"/>
</dbReference>
<dbReference type="FunFam" id="1.10.3470.10:FF:000001">
    <property type="entry name" value="Vitamin B12 ABC transporter permease BtuC"/>
    <property type="match status" value="1"/>
</dbReference>
<reference evidence="9 10" key="1">
    <citation type="submission" date="2020-04" db="EMBL/GenBank/DDBJ databases">
        <title>Novel Paenibacillus strain UniB2 isolated from commercial digestive syrup.</title>
        <authorList>
            <person name="Thorat V."/>
            <person name="Kirdat K."/>
            <person name="Tiwarekar B."/>
            <person name="Yadav A."/>
        </authorList>
    </citation>
    <scope>NUCLEOTIDE SEQUENCE [LARGE SCALE GENOMIC DNA]</scope>
    <source>
        <strain evidence="9 10">UniB2</strain>
    </source>
</reference>
<dbReference type="EMBL" id="CP051428">
    <property type="protein sequence ID" value="QJC51529.1"/>
    <property type="molecule type" value="Genomic_DNA"/>
</dbReference>
<dbReference type="GO" id="GO:0033214">
    <property type="term" value="P:siderophore-iron import into cell"/>
    <property type="evidence" value="ECO:0007669"/>
    <property type="project" value="TreeGrafter"/>
</dbReference>
<dbReference type="PANTHER" id="PTHR30472:SF69">
    <property type="entry name" value="HEME-IRON TRANSPORT SYSTEM PERMEASE PROTEIN ISDF-RELATED"/>
    <property type="match status" value="1"/>
</dbReference>
<dbReference type="GO" id="GO:0022857">
    <property type="term" value="F:transmembrane transporter activity"/>
    <property type="evidence" value="ECO:0007669"/>
    <property type="project" value="InterPro"/>
</dbReference>
<keyword evidence="10" id="KW-1185">Reference proteome</keyword>
<evidence type="ECO:0000256" key="5">
    <source>
        <dbReference type="ARBA" id="ARBA00022692"/>
    </source>
</evidence>
<feature type="transmembrane region" description="Helical" evidence="8">
    <location>
        <begin position="198"/>
        <end position="218"/>
    </location>
</feature>
<dbReference type="Gene3D" id="1.10.3470.10">
    <property type="entry name" value="ABC transporter involved in vitamin B12 uptake, BtuC"/>
    <property type="match status" value="1"/>
</dbReference>
<sequence length="339" mass="36355">MIESLARRRQRIALIVLLLLVAATMLVSASWGYSSLGIKRVFPVLFGDGSRKEEFVLFSIRLPRIFITFLAGVGLALSGAILQRVTRNDLADPGIIGINTGAGLGVAVFFLYAPIEPGSFVYLLTLVAFASAMLTAVFIYLFSYRKGEGLNPVRLVLIGVGFSLSVSGIMTVIISSVADREKVDFIAKWQSGSIWGTDWVFIWALLPWLLLLIPFTLYKANQLNLLELSEPVAVGIGLPVQKERIWLLVAAVALAASSVSVTGGISFIGLMAPHIAKALVGPRNQLSLPIAMLIGGWLLLAADTIGRNLADPSGVPAGVVAAFIGAPYFVYLLLRRTAS</sequence>
<dbReference type="InterPro" id="IPR000522">
    <property type="entry name" value="ABC_transptr_permease_BtuC"/>
</dbReference>
<dbReference type="InterPro" id="IPR037294">
    <property type="entry name" value="ABC_BtuC-like"/>
</dbReference>
<evidence type="ECO:0000256" key="3">
    <source>
        <dbReference type="ARBA" id="ARBA00022448"/>
    </source>
</evidence>
<evidence type="ECO:0000256" key="4">
    <source>
        <dbReference type="ARBA" id="ARBA00022475"/>
    </source>
</evidence>
<dbReference type="SUPFAM" id="SSF81345">
    <property type="entry name" value="ABC transporter involved in vitamin B12 uptake, BtuC"/>
    <property type="match status" value="1"/>
</dbReference>